<keyword evidence="3" id="KW-1185">Reference proteome</keyword>
<proteinExistence type="predicted"/>
<reference evidence="2 3" key="1">
    <citation type="submission" date="2017-03" db="EMBL/GenBank/DDBJ databases">
        <title>WGS assembly of Porphyra umbilicalis.</title>
        <authorList>
            <person name="Brawley S.H."/>
            <person name="Blouin N.A."/>
            <person name="Ficko-Blean E."/>
            <person name="Wheeler G.L."/>
            <person name="Lohr M."/>
            <person name="Goodson H.V."/>
            <person name="Jenkins J.W."/>
            <person name="Blaby-Haas C.E."/>
            <person name="Helliwell K.E."/>
            <person name="Chan C."/>
            <person name="Marriage T."/>
            <person name="Bhattacharya D."/>
            <person name="Klein A.S."/>
            <person name="Badis Y."/>
            <person name="Brodie J."/>
            <person name="Cao Y."/>
            <person name="Collen J."/>
            <person name="Dittami S.M."/>
            <person name="Gachon C.M."/>
            <person name="Green B.R."/>
            <person name="Karpowicz S."/>
            <person name="Kim J.W."/>
            <person name="Kudahl U."/>
            <person name="Lin S."/>
            <person name="Michel G."/>
            <person name="Mittag M."/>
            <person name="Olson B.J."/>
            <person name="Pangilinan J."/>
            <person name="Peng Y."/>
            <person name="Qiu H."/>
            <person name="Shu S."/>
            <person name="Singer J.T."/>
            <person name="Smith A.G."/>
            <person name="Sprecher B.N."/>
            <person name="Wagner V."/>
            <person name="Wang W."/>
            <person name="Wang Z.-Y."/>
            <person name="Yan J."/>
            <person name="Yarish C."/>
            <person name="Zoeuner-Riek S."/>
            <person name="Zhuang Y."/>
            <person name="Zou Y."/>
            <person name="Lindquist E.A."/>
            <person name="Grimwood J."/>
            <person name="Barry K."/>
            <person name="Rokhsar D.S."/>
            <person name="Schmutz J."/>
            <person name="Stiller J.W."/>
            <person name="Grossman A.R."/>
            <person name="Prochnik S.E."/>
        </authorList>
    </citation>
    <scope>NUCLEOTIDE SEQUENCE [LARGE SCALE GENOMIC DNA]</scope>
    <source>
        <strain evidence="2">4086291</strain>
    </source>
</reference>
<feature type="compositionally biased region" description="Low complexity" evidence="1">
    <location>
        <begin position="7"/>
        <end position="24"/>
    </location>
</feature>
<feature type="compositionally biased region" description="Low complexity" evidence="1">
    <location>
        <begin position="92"/>
        <end position="102"/>
    </location>
</feature>
<protein>
    <recommendedName>
        <fullName evidence="4">HMG domain-containing protein</fullName>
    </recommendedName>
</protein>
<feature type="region of interest" description="Disordered" evidence="1">
    <location>
        <begin position="1"/>
        <end position="26"/>
    </location>
</feature>
<evidence type="ECO:0000256" key="1">
    <source>
        <dbReference type="SAM" id="MobiDB-lite"/>
    </source>
</evidence>
<dbReference type="EMBL" id="KV918926">
    <property type="protein sequence ID" value="OSX74866.1"/>
    <property type="molecule type" value="Genomic_DNA"/>
</dbReference>
<evidence type="ECO:0000313" key="3">
    <source>
        <dbReference type="Proteomes" id="UP000218209"/>
    </source>
</evidence>
<sequence>MDGGGDDAASPFGGGAPPVAGGDPHVPHLALRRVALAAPYIVPPGLQAALLEVPLPPERASRPSRERHRRVRPRPNLPAAGAPAVARRRVPGTRAAADGSSSSPPPPAAPFDAFGTAHDGTSSAGSDADTRDMSARVLGLIDLYKDRMVRELAAVWTGETRTMLDGGMLLRVACVAGGAAVAFSEGERAYVTWCTSVHGAVIYLCTCGGHGGAESIEVRSFVGTSSTCSHARALKASFDELALAVGVADDLGLIDAYPVLNNAAVEPSNECAVYLATKTATKMAVFAVLDQGAWAAVTVRRRLGKKSRSNKRTQLRAACTQVSCAKHHWWCPHASAASRWSTELRVAATLADGMGGNALPDGLHDVLLPARAASMAPLSPSQQGAADAAFSDETRWRNSANLLPCEGEVDDCLLFDTLAAAGRSGGSPSFQPEVLCEVHCFACGAAYNGVGVKNTGAVLHTLRGRISVALRQWVCSCGKEVPYDKAHEALFASTSKTVFTRTFMDVMSQVVLTGTATDSLSGAPSGLARQTLIAAAHRYARTLLVPAVLFRCDKCKVLGDRPYVAIVADGEVLSILRNQSQPLIRVTEDVRVVPMDTNHGSCVPVAAIRGAVRKRLSADRAEGVADGVQGGAAAVPGGAAAGAAAPVGPKVCLSRQVTDAFGGMADKGWLAYQWRVVRRFLTTFVAEPVLGAFAGLHKKRIQRLAKQLVLGKPVPEWRPNAKAVKSVGVVWPFLRLIGEADEVNPLTTRAIGELLLFTCGVDAYWETLWWWQASDGAKAFEAQWKVTSPDKYKAWLASRPDI</sequence>
<gene>
    <name evidence="2" type="ORF">BU14_0263s0004</name>
</gene>
<organism evidence="2 3">
    <name type="scientific">Porphyra umbilicalis</name>
    <name type="common">Purple laver</name>
    <name type="synonym">Red alga</name>
    <dbReference type="NCBI Taxonomy" id="2786"/>
    <lineage>
        <taxon>Eukaryota</taxon>
        <taxon>Rhodophyta</taxon>
        <taxon>Bangiophyceae</taxon>
        <taxon>Bangiales</taxon>
        <taxon>Bangiaceae</taxon>
        <taxon>Porphyra</taxon>
    </lineage>
</organism>
<dbReference type="Proteomes" id="UP000218209">
    <property type="component" value="Unassembled WGS sequence"/>
</dbReference>
<evidence type="ECO:0008006" key="4">
    <source>
        <dbReference type="Google" id="ProtNLM"/>
    </source>
</evidence>
<evidence type="ECO:0000313" key="2">
    <source>
        <dbReference type="EMBL" id="OSX74866.1"/>
    </source>
</evidence>
<feature type="non-terminal residue" evidence="2">
    <location>
        <position position="802"/>
    </location>
</feature>
<feature type="region of interest" description="Disordered" evidence="1">
    <location>
        <begin position="57"/>
        <end position="129"/>
    </location>
</feature>
<accession>A0A1X6P259</accession>
<name>A0A1X6P259_PORUM</name>
<dbReference type="AlphaFoldDB" id="A0A1X6P259"/>